<name>A0A914EDI8_9BILA</name>
<evidence type="ECO:0000313" key="2">
    <source>
        <dbReference type="Proteomes" id="UP000887540"/>
    </source>
</evidence>
<reference evidence="3" key="1">
    <citation type="submission" date="2022-11" db="UniProtKB">
        <authorList>
            <consortium name="WormBaseParasite"/>
        </authorList>
    </citation>
    <scope>IDENTIFICATION</scope>
</reference>
<sequence>MSRVVTRPVPFSNTIRSRYIIIPRPGKHPSITSANVTAANFTAAKDTTAYVRPQMSQTQKSGRKGHKRKSSAANQCHLNV</sequence>
<organism evidence="2 3">
    <name type="scientific">Acrobeloides nanus</name>
    <dbReference type="NCBI Taxonomy" id="290746"/>
    <lineage>
        <taxon>Eukaryota</taxon>
        <taxon>Metazoa</taxon>
        <taxon>Ecdysozoa</taxon>
        <taxon>Nematoda</taxon>
        <taxon>Chromadorea</taxon>
        <taxon>Rhabditida</taxon>
        <taxon>Tylenchina</taxon>
        <taxon>Cephalobomorpha</taxon>
        <taxon>Cephaloboidea</taxon>
        <taxon>Cephalobidae</taxon>
        <taxon>Acrobeloides</taxon>
    </lineage>
</organism>
<dbReference type="WBParaSite" id="ACRNAN_scaffold7510.g16922.t1">
    <property type="protein sequence ID" value="ACRNAN_scaffold7510.g16922.t1"/>
    <property type="gene ID" value="ACRNAN_scaffold7510.g16922"/>
</dbReference>
<protein>
    <submittedName>
        <fullName evidence="3">Uncharacterized protein</fullName>
    </submittedName>
</protein>
<proteinExistence type="predicted"/>
<feature type="compositionally biased region" description="Basic residues" evidence="1">
    <location>
        <begin position="61"/>
        <end position="70"/>
    </location>
</feature>
<evidence type="ECO:0000313" key="3">
    <source>
        <dbReference type="WBParaSite" id="ACRNAN_scaffold7510.g16922.t1"/>
    </source>
</evidence>
<accession>A0A914EDI8</accession>
<evidence type="ECO:0000256" key="1">
    <source>
        <dbReference type="SAM" id="MobiDB-lite"/>
    </source>
</evidence>
<dbReference type="AlphaFoldDB" id="A0A914EDI8"/>
<feature type="region of interest" description="Disordered" evidence="1">
    <location>
        <begin position="52"/>
        <end position="80"/>
    </location>
</feature>
<keyword evidence="2" id="KW-1185">Reference proteome</keyword>
<dbReference type="Proteomes" id="UP000887540">
    <property type="component" value="Unplaced"/>
</dbReference>